<dbReference type="EMBL" id="JBGMEL010000008">
    <property type="protein sequence ID" value="MFA0790875.1"/>
    <property type="molecule type" value="Genomic_DNA"/>
</dbReference>
<keyword evidence="2" id="KW-1185">Reference proteome</keyword>
<evidence type="ECO:0008006" key="3">
    <source>
        <dbReference type="Google" id="ProtNLM"/>
    </source>
</evidence>
<dbReference type="RefSeq" id="WP_371843463.1">
    <property type="nucleotide sequence ID" value="NZ_JBGMEL010000008.1"/>
</dbReference>
<dbReference type="Proteomes" id="UP001569414">
    <property type="component" value="Unassembled WGS sequence"/>
</dbReference>
<dbReference type="PANTHER" id="PTHR35569:SF1">
    <property type="entry name" value="CYANAMIDE HYDRATASE DDI2-RELATED"/>
    <property type="match status" value="1"/>
</dbReference>
<dbReference type="PANTHER" id="PTHR35569">
    <property type="entry name" value="CYANAMIDE HYDRATASE DDI2-RELATED"/>
    <property type="match status" value="1"/>
</dbReference>
<dbReference type="Gene3D" id="1.10.3210.10">
    <property type="entry name" value="Hypothetical protein af1432"/>
    <property type="match status" value="1"/>
</dbReference>
<proteinExistence type="predicted"/>
<evidence type="ECO:0000313" key="1">
    <source>
        <dbReference type="EMBL" id="MFA0790875.1"/>
    </source>
</evidence>
<protein>
    <recommendedName>
        <fullName evidence="3">HD domain-containing protein</fullName>
    </recommendedName>
</protein>
<sequence length="210" mass="23774">MTIFDTVKIPDTDLCKMTLKFVQGNHDTFLLNHVMRTYFFGACAGQAASAKIDLEMLFLGSTLHDLGLVKPYVKDKRFEVDGANGAAAFLHEKGYPEEKIEVIWDAIALHSTLEIAQHKRPEIALVQFGAGIDIGAIPIDSIDSKTIDEIIDQYPRVKFTELMLKRISDVTSKKPETTMFNFTADIAERYNKEFKRTNFCDLMHNSDFSE</sequence>
<dbReference type="SUPFAM" id="SSF109604">
    <property type="entry name" value="HD-domain/PDEase-like"/>
    <property type="match status" value="1"/>
</dbReference>
<accession>A0ABV4NNF2</accession>
<organism evidence="1 2">
    <name type="scientific">Microbulbifer echini</name>
    <dbReference type="NCBI Taxonomy" id="1529067"/>
    <lineage>
        <taxon>Bacteria</taxon>
        <taxon>Pseudomonadati</taxon>
        <taxon>Pseudomonadota</taxon>
        <taxon>Gammaproteobacteria</taxon>
        <taxon>Cellvibrionales</taxon>
        <taxon>Microbulbiferaceae</taxon>
        <taxon>Microbulbifer</taxon>
    </lineage>
</organism>
<name>A0ABV4NNF2_9GAMM</name>
<comment type="caution">
    <text evidence="1">The sequence shown here is derived from an EMBL/GenBank/DDBJ whole genome shotgun (WGS) entry which is preliminary data.</text>
</comment>
<gene>
    <name evidence="1" type="ORF">ACCI51_09995</name>
</gene>
<reference evidence="1 2" key="1">
    <citation type="submission" date="2024-08" db="EMBL/GenBank/DDBJ databases">
        <authorList>
            <person name="Ishaq N."/>
        </authorList>
    </citation>
    <scope>NUCLEOTIDE SEQUENCE [LARGE SCALE GENOMIC DNA]</scope>
    <source>
        <strain evidence="1 2">JCM 30400</strain>
    </source>
</reference>
<evidence type="ECO:0000313" key="2">
    <source>
        <dbReference type="Proteomes" id="UP001569414"/>
    </source>
</evidence>